<name>A0ABW4V3Z0_9MICO</name>
<keyword evidence="3" id="KW-1185">Reference proteome</keyword>
<sequence length="181" mass="18337">MRVSLGVLGLVVLLCGCSTDAGAADFIAPEKYGTVEQLVADADVVAVVQAGESAVDVVDEVPYTRTELQLREVLLGAVAKNAGLAVTQVGSASSPPGAGLPAVLEEGQEYVVVLHRTEAGEFEVVGPGVWRADTLGASLTLHSAGLACVPAAIPHVTTPGQLEVQLGEVGEVLGTSVIGRT</sequence>
<organism evidence="2 3">
    <name type="scientific">Promicromonospora aerolata</name>
    <dbReference type="NCBI Taxonomy" id="195749"/>
    <lineage>
        <taxon>Bacteria</taxon>
        <taxon>Bacillati</taxon>
        <taxon>Actinomycetota</taxon>
        <taxon>Actinomycetes</taxon>
        <taxon>Micrococcales</taxon>
        <taxon>Promicromonosporaceae</taxon>
        <taxon>Promicromonospora</taxon>
    </lineage>
</organism>
<evidence type="ECO:0000313" key="2">
    <source>
        <dbReference type="EMBL" id="MFD2024783.1"/>
    </source>
</evidence>
<gene>
    <name evidence="2" type="ORF">ACFSL2_04600</name>
</gene>
<evidence type="ECO:0000256" key="1">
    <source>
        <dbReference type="SAM" id="SignalP"/>
    </source>
</evidence>
<keyword evidence="1" id="KW-0732">Signal</keyword>
<dbReference type="EMBL" id="JBHUHF010000001">
    <property type="protein sequence ID" value="MFD2024783.1"/>
    <property type="molecule type" value="Genomic_DNA"/>
</dbReference>
<evidence type="ECO:0000313" key="3">
    <source>
        <dbReference type="Proteomes" id="UP001597338"/>
    </source>
</evidence>
<protein>
    <recommendedName>
        <fullName evidence="4">Lipoprotein</fullName>
    </recommendedName>
</protein>
<reference evidence="3" key="1">
    <citation type="journal article" date="2019" name="Int. J. Syst. Evol. Microbiol.">
        <title>The Global Catalogue of Microorganisms (GCM) 10K type strain sequencing project: providing services to taxonomists for standard genome sequencing and annotation.</title>
        <authorList>
            <consortium name="The Broad Institute Genomics Platform"/>
            <consortium name="The Broad Institute Genome Sequencing Center for Infectious Disease"/>
            <person name="Wu L."/>
            <person name="Ma J."/>
        </authorList>
    </citation>
    <scope>NUCLEOTIDE SEQUENCE [LARGE SCALE GENOMIC DNA]</scope>
    <source>
        <strain evidence="3">CCM 7043</strain>
    </source>
</reference>
<evidence type="ECO:0008006" key="4">
    <source>
        <dbReference type="Google" id="ProtNLM"/>
    </source>
</evidence>
<proteinExistence type="predicted"/>
<comment type="caution">
    <text evidence="2">The sequence shown here is derived from an EMBL/GenBank/DDBJ whole genome shotgun (WGS) entry which is preliminary data.</text>
</comment>
<feature type="signal peptide" evidence="1">
    <location>
        <begin position="1"/>
        <end position="23"/>
    </location>
</feature>
<dbReference type="Proteomes" id="UP001597338">
    <property type="component" value="Unassembled WGS sequence"/>
</dbReference>
<accession>A0ABW4V3Z0</accession>
<dbReference type="RefSeq" id="WP_377196708.1">
    <property type="nucleotide sequence ID" value="NZ_JBHUHF010000001.1"/>
</dbReference>
<feature type="chain" id="PRO_5046754805" description="Lipoprotein" evidence="1">
    <location>
        <begin position="24"/>
        <end position="181"/>
    </location>
</feature>
<dbReference type="PROSITE" id="PS51257">
    <property type="entry name" value="PROKAR_LIPOPROTEIN"/>
    <property type="match status" value="1"/>
</dbReference>